<accession>A0ACC0UMF3</accession>
<organism evidence="1 2">
    <name type="scientific">Russula earlei</name>
    <dbReference type="NCBI Taxonomy" id="71964"/>
    <lineage>
        <taxon>Eukaryota</taxon>
        <taxon>Fungi</taxon>
        <taxon>Dikarya</taxon>
        <taxon>Basidiomycota</taxon>
        <taxon>Agaricomycotina</taxon>
        <taxon>Agaricomycetes</taxon>
        <taxon>Russulales</taxon>
        <taxon>Russulaceae</taxon>
        <taxon>Russula</taxon>
    </lineage>
</organism>
<dbReference type="EMBL" id="JAGFNK010000006">
    <property type="protein sequence ID" value="KAI9512738.1"/>
    <property type="molecule type" value="Genomic_DNA"/>
</dbReference>
<gene>
    <name evidence="1" type="ORF">F5148DRAFT_732152</name>
</gene>
<protein>
    <submittedName>
        <fullName evidence="1">Alpha/Beta hydrolase protein</fullName>
    </submittedName>
</protein>
<keyword evidence="1" id="KW-0378">Hydrolase</keyword>
<proteinExistence type="predicted"/>
<reference evidence="1" key="1">
    <citation type="submission" date="2021-03" db="EMBL/GenBank/DDBJ databases">
        <title>Evolutionary priming and transition to the ectomycorrhizal habit in an iconic lineage of mushroom-forming fungi: is preadaptation a requirement?</title>
        <authorList>
            <consortium name="DOE Joint Genome Institute"/>
            <person name="Looney B.P."/>
            <person name="Miyauchi S."/>
            <person name="Morin E."/>
            <person name="Drula E."/>
            <person name="Courty P.E."/>
            <person name="Chicoki N."/>
            <person name="Fauchery L."/>
            <person name="Kohler A."/>
            <person name="Kuo A."/>
            <person name="LaButti K."/>
            <person name="Pangilinan J."/>
            <person name="Lipzen A."/>
            <person name="Riley R."/>
            <person name="Andreopoulos W."/>
            <person name="He G."/>
            <person name="Johnson J."/>
            <person name="Barry K.W."/>
            <person name="Grigoriev I.V."/>
            <person name="Nagy L."/>
            <person name="Hibbett D."/>
            <person name="Henrissat B."/>
            <person name="Matheny P.B."/>
            <person name="Labbe J."/>
            <person name="Martin A.F."/>
        </authorList>
    </citation>
    <scope>NUCLEOTIDE SEQUENCE</scope>
    <source>
        <strain evidence="1">BPL698</strain>
    </source>
</reference>
<name>A0ACC0UMF3_9AGAM</name>
<sequence length="280" mass="31232">MHTAPLFFSCGLRIVAAHQRRHNAQKKWTYVSCPHRTFITLLFTLNPGFTLGSLTRSSVFDPSAFHQYFQVATCPGVNRAEDTTVDLQLRRTLLFLHGWPSLWASWKYQIQEFGSDYRLIVPDIRGFGASTHPGDVQSSGSFPDLVGDVTCILGHARVSQAVVIGHDWGTQLAYEAARERPDVFTACRWHHDSIHACSGPICAHICARERFSASRISGLLCGADIGRHSRTQHRYSSHTARDAAHGCKSAPSRFSAERQLVYGCVGECFHHPTNTVLQSR</sequence>
<evidence type="ECO:0000313" key="1">
    <source>
        <dbReference type="EMBL" id="KAI9512738.1"/>
    </source>
</evidence>
<comment type="caution">
    <text evidence="1">The sequence shown here is derived from an EMBL/GenBank/DDBJ whole genome shotgun (WGS) entry which is preliminary data.</text>
</comment>
<evidence type="ECO:0000313" key="2">
    <source>
        <dbReference type="Proteomes" id="UP001207468"/>
    </source>
</evidence>
<keyword evidence="2" id="KW-1185">Reference proteome</keyword>
<dbReference type="Proteomes" id="UP001207468">
    <property type="component" value="Unassembled WGS sequence"/>
</dbReference>